<dbReference type="Gene3D" id="3.90.1300.10">
    <property type="entry name" value="Amidase signature (AS) domain"/>
    <property type="match status" value="1"/>
</dbReference>
<reference evidence="6 7" key="1">
    <citation type="submission" date="2016-10" db="EMBL/GenBank/DDBJ databases">
        <title>The genome sequence of Colletotrichum fioriniae PJ7.</title>
        <authorList>
            <person name="Baroncelli R."/>
        </authorList>
    </citation>
    <scope>NUCLEOTIDE SEQUENCE [LARGE SCALE GENOMIC DNA]</scope>
    <source>
        <strain evidence="6">Col 31</strain>
    </source>
</reference>
<sequence>MPAAMEWEAIASRHRLEQQRNIPQEWRISDDQLAKLRGKGTAEEGRLIAQDVARKSALLTGKELDITECYNARELLDKIHHKKLTSEEVAVAFCKRAALAQQLVRTFPSRSVTTSCLTEIFFDEGIKRARELDQHLERTGELVGPLHGLPISLKDSFVVRGHYATVGYVEFLKRPLPTSNSAMVDLLVDAGAVLFCKTNVPQTMMTADSENNIFGRTLNPHKTILTAGGSTGGEGALVAFRGSVLGVGSDIAGSIRIPSLCCGIYGFKPTADRTPFGGQANYPFRKLQLPGVTPVAGPMANSVDDLSLFMETVIGRRPWHYDASAVNAPWRSSYGSNKTLAIGILPEDPEYPLQPPVRRALQDAVSKLTGAGHSIVKLPANPACSASVGGKLGFHYFGLGSSGLDALASEIGEPLVHSVKRGVHPFTTSKPLISTELDTVHQLDEFLGLQASYANSWKNIWTEYHLDVVVGPGAISTAVPHDTYGIPVYTLMWNVLDYPAGIIPYGVSSKTRDPNYQKAASNFEADYDPEATDGAPCSLQVIAPRFYDEECLNAMRIIDRDIQA</sequence>
<evidence type="ECO:0000256" key="4">
    <source>
        <dbReference type="PIRSR" id="PIRSR001221-2"/>
    </source>
</evidence>
<evidence type="ECO:0000313" key="7">
    <source>
        <dbReference type="Proteomes" id="UP001239795"/>
    </source>
</evidence>
<dbReference type="Proteomes" id="UP001239795">
    <property type="component" value="Unassembled WGS sequence"/>
</dbReference>
<dbReference type="InterPro" id="IPR036928">
    <property type="entry name" value="AS_sf"/>
</dbReference>
<comment type="similarity">
    <text evidence="1">Belongs to the amidase family.</text>
</comment>
<name>A0AAI9UFW8_9PEZI</name>
<protein>
    <submittedName>
        <fullName evidence="6">Amidase</fullName>
    </submittedName>
</protein>
<dbReference type="PANTHER" id="PTHR46072:SF3">
    <property type="entry name" value="AMIDASE"/>
    <property type="match status" value="1"/>
</dbReference>
<feature type="binding site" evidence="4">
    <location>
        <position position="204"/>
    </location>
    <ligand>
        <name>substrate</name>
    </ligand>
</feature>
<accession>A0AAI9UFW8</accession>
<evidence type="ECO:0000256" key="2">
    <source>
        <dbReference type="ARBA" id="ARBA00022801"/>
    </source>
</evidence>
<dbReference type="EMBL" id="MLGG01000015">
    <property type="protein sequence ID" value="KAK1457676.1"/>
    <property type="molecule type" value="Genomic_DNA"/>
</dbReference>
<keyword evidence="7" id="KW-1185">Reference proteome</keyword>
<feature type="domain" description="Amidase" evidence="5">
    <location>
        <begin position="113"/>
        <end position="552"/>
    </location>
</feature>
<organism evidence="6 7">
    <name type="scientific">Colletotrichum melonis</name>
    <dbReference type="NCBI Taxonomy" id="1209925"/>
    <lineage>
        <taxon>Eukaryota</taxon>
        <taxon>Fungi</taxon>
        <taxon>Dikarya</taxon>
        <taxon>Ascomycota</taxon>
        <taxon>Pezizomycotina</taxon>
        <taxon>Sordariomycetes</taxon>
        <taxon>Hypocreomycetidae</taxon>
        <taxon>Glomerellales</taxon>
        <taxon>Glomerellaceae</taxon>
        <taxon>Colletotrichum</taxon>
        <taxon>Colletotrichum acutatum species complex</taxon>
    </lineage>
</organism>
<dbReference type="PANTHER" id="PTHR46072">
    <property type="entry name" value="AMIDASE-RELATED-RELATED"/>
    <property type="match status" value="1"/>
</dbReference>
<evidence type="ECO:0000256" key="1">
    <source>
        <dbReference type="ARBA" id="ARBA00009199"/>
    </source>
</evidence>
<dbReference type="AlphaFoldDB" id="A0AAI9UFW8"/>
<dbReference type="GO" id="GO:0016787">
    <property type="term" value="F:hydrolase activity"/>
    <property type="evidence" value="ECO:0007669"/>
    <property type="project" value="UniProtKB-KW"/>
</dbReference>
<feature type="binding site" evidence="4">
    <location>
        <begin position="251"/>
        <end position="254"/>
    </location>
    <ligand>
        <name>substrate</name>
    </ligand>
</feature>
<dbReference type="Pfam" id="PF01425">
    <property type="entry name" value="Amidase"/>
    <property type="match status" value="1"/>
</dbReference>
<dbReference type="SUPFAM" id="SSF75304">
    <property type="entry name" value="Amidase signature (AS) enzymes"/>
    <property type="match status" value="1"/>
</dbReference>
<dbReference type="PIRSF" id="PIRSF001221">
    <property type="entry name" value="Amidase_fungi"/>
    <property type="match status" value="1"/>
</dbReference>
<dbReference type="InterPro" id="IPR023631">
    <property type="entry name" value="Amidase_dom"/>
</dbReference>
<evidence type="ECO:0000313" key="6">
    <source>
        <dbReference type="EMBL" id="KAK1457676.1"/>
    </source>
</evidence>
<comment type="caution">
    <text evidence="6">The sequence shown here is derived from an EMBL/GenBank/DDBJ whole genome shotgun (WGS) entry which is preliminary data.</text>
</comment>
<evidence type="ECO:0000256" key="3">
    <source>
        <dbReference type="PIRSR" id="PIRSR001221-1"/>
    </source>
</evidence>
<keyword evidence="2" id="KW-0378">Hydrolase</keyword>
<feature type="binding site" evidence="4">
    <location>
        <position position="230"/>
    </location>
    <ligand>
        <name>substrate</name>
    </ligand>
</feature>
<evidence type="ECO:0000259" key="5">
    <source>
        <dbReference type="Pfam" id="PF01425"/>
    </source>
</evidence>
<gene>
    <name evidence="6" type="ORF">CMEL01_15659</name>
</gene>
<proteinExistence type="inferred from homology"/>
<feature type="active site" description="Charge relay system" evidence="3">
    <location>
        <position position="230"/>
    </location>
</feature>
<feature type="active site" description="Acyl-ester intermediate" evidence="3">
    <location>
        <position position="254"/>
    </location>
</feature>
<feature type="active site" description="Charge relay system" evidence="3">
    <location>
        <position position="154"/>
    </location>
</feature>